<feature type="region of interest" description="Disordered" evidence="4">
    <location>
        <begin position="1"/>
        <end position="24"/>
    </location>
</feature>
<evidence type="ECO:0000256" key="2">
    <source>
        <dbReference type="ARBA" id="ARBA00022763"/>
    </source>
</evidence>
<dbReference type="Pfam" id="PF16770">
    <property type="entry name" value="RTT107_BRCT_5"/>
    <property type="match status" value="1"/>
</dbReference>
<dbReference type="PANTHER" id="PTHR23196">
    <property type="entry name" value="PAX TRANSCRIPTION ACTIVATION DOMAIN INTERACTING PROTEIN"/>
    <property type="match status" value="1"/>
</dbReference>
<feature type="compositionally biased region" description="Basic residues" evidence="4">
    <location>
        <begin position="491"/>
        <end position="502"/>
    </location>
</feature>
<evidence type="ECO:0000256" key="3">
    <source>
        <dbReference type="ARBA" id="ARBA00023242"/>
    </source>
</evidence>
<dbReference type="STRING" id="56857.A0A200QQ00"/>
<feature type="compositionally biased region" description="Basic and acidic residues" evidence="4">
    <location>
        <begin position="579"/>
        <end position="596"/>
    </location>
</feature>
<evidence type="ECO:0000259" key="5">
    <source>
        <dbReference type="PROSITE" id="PS50172"/>
    </source>
</evidence>
<accession>A0A200QQ00</accession>
<dbReference type="AlphaFoldDB" id="A0A200QQ00"/>
<dbReference type="EMBL" id="MVGT01001375">
    <property type="protein sequence ID" value="OVA12554.1"/>
    <property type="molecule type" value="Genomic_DNA"/>
</dbReference>
<name>A0A200QQ00_MACCD</name>
<feature type="compositionally biased region" description="Basic and acidic residues" evidence="4">
    <location>
        <begin position="78"/>
        <end position="94"/>
    </location>
</feature>
<evidence type="ECO:0000313" key="6">
    <source>
        <dbReference type="EMBL" id="OVA12554.1"/>
    </source>
</evidence>
<organism evidence="6 7">
    <name type="scientific">Macleaya cordata</name>
    <name type="common">Five-seeded plume-poppy</name>
    <name type="synonym">Bocconia cordata</name>
    <dbReference type="NCBI Taxonomy" id="56857"/>
    <lineage>
        <taxon>Eukaryota</taxon>
        <taxon>Viridiplantae</taxon>
        <taxon>Streptophyta</taxon>
        <taxon>Embryophyta</taxon>
        <taxon>Tracheophyta</taxon>
        <taxon>Spermatophyta</taxon>
        <taxon>Magnoliopsida</taxon>
        <taxon>Ranunculales</taxon>
        <taxon>Papaveraceae</taxon>
        <taxon>Papaveroideae</taxon>
        <taxon>Macleaya</taxon>
    </lineage>
</organism>
<feature type="region of interest" description="Disordered" evidence="4">
    <location>
        <begin position="491"/>
        <end position="521"/>
    </location>
</feature>
<keyword evidence="3" id="KW-0539">Nucleus</keyword>
<dbReference type="CDD" id="cd17744">
    <property type="entry name" value="BRCT_MDC1_rpt1"/>
    <property type="match status" value="1"/>
</dbReference>
<dbReference type="SUPFAM" id="SSF52113">
    <property type="entry name" value="BRCT domain"/>
    <property type="match status" value="1"/>
</dbReference>
<gene>
    <name evidence="6" type="ORF">BVC80_8549g9</name>
</gene>
<feature type="region of interest" description="Disordered" evidence="4">
    <location>
        <begin position="579"/>
        <end position="609"/>
    </location>
</feature>
<dbReference type="PROSITE" id="PS50172">
    <property type="entry name" value="BRCT"/>
    <property type="match status" value="1"/>
</dbReference>
<dbReference type="InterPro" id="IPR051579">
    <property type="entry name" value="DDR_Transcriptional_Reg"/>
</dbReference>
<proteinExistence type="predicted"/>
<protein>
    <submittedName>
        <fullName evidence="6">BRCT domain</fullName>
    </submittedName>
</protein>
<feature type="compositionally biased region" description="Polar residues" evidence="4">
    <location>
        <begin position="1"/>
        <end position="17"/>
    </location>
</feature>
<dbReference type="InterPro" id="IPR036420">
    <property type="entry name" value="BRCT_dom_sf"/>
</dbReference>
<dbReference type="OMA" id="ANDFNCE"/>
<evidence type="ECO:0000256" key="4">
    <source>
        <dbReference type="SAM" id="MobiDB-lite"/>
    </source>
</evidence>
<reference evidence="6 7" key="1">
    <citation type="journal article" date="2017" name="Mol. Plant">
        <title>The Genome of Medicinal Plant Macleaya cordata Provides New Insights into Benzylisoquinoline Alkaloids Metabolism.</title>
        <authorList>
            <person name="Liu X."/>
            <person name="Liu Y."/>
            <person name="Huang P."/>
            <person name="Ma Y."/>
            <person name="Qing Z."/>
            <person name="Tang Q."/>
            <person name="Cao H."/>
            <person name="Cheng P."/>
            <person name="Zheng Y."/>
            <person name="Yuan Z."/>
            <person name="Zhou Y."/>
            <person name="Liu J."/>
            <person name="Tang Z."/>
            <person name="Zhuo Y."/>
            <person name="Zhang Y."/>
            <person name="Yu L."/>
            <person name="Huang J."/>
            <person name="Yang P."/>
            <person name="Peng Q."/>
            <person name="Zhang J."/>
            <person name="Jiang W."/>
            <person name="Zhang Z."/>
            <person name="Lin K."/>
            <person name="Ro D.K."/>
            <person name="Chen X."/>
            <person name="Xiong X."/>
            <person name="Shang Y."/>
            <person name="Huang S."/>
            <person name="Zeng J."/>
        </authorList>
    </citation>
    <scope>NUCLEOTIDE SEQUENCE [LARGE SCALE GENOMIC DNA]</scope>
    <source>
        <strain evidence="7">cv. BLH2017</strain>
        <tissue evidence="6">Root</tissue>
    </source>
</reference>
<dbReference type="Pfam" id="PF16589">
    <property type="entry name" value="BRCT_2"/>
    <property type="match status" value="1"/>
</dbReference>
<dbReference type="PANTHER" id="PTHR23196:SF1">
    <property type="entry name" value="PAX-INTERACTING PROTEIN 1"/>
    <property type="match status" value="1"/>
</dbReference>
<keyword evidence="7" id="KW-1185">Reference proteome</keyword>
<dbReference type="OrthoDB" id="342264at2759"/>
<feature type="domain" description="BRCT" evidence="5">
    <location>
        <begin position="919"/>
        <end position="1008"/>
    </location>
</feature>
<sequence>MQSDSDTLTQSPSQSFSGDVPENGNADDFYLLHDTMRFDDTVPLEVESQMLNLDCETQELEDADCDGNFTQLLDELETKGFGDSDGEGTDRTVVLDDDDDESEIGIGDNPVSLGERQYDSHCEPSVKDFVVDSDASSKKFSSGSVRRSFMSVRTASLRASSNAAVRVVTPNKANKESSFCWSNIQSVTEHLRKDDEMADIRNPTSVCTRLTSGNTNDGTCNWSQNMKGLGDKRVSSVVRKLLYEDTSTGNNAPVNDSDGTNGGKDMPDLLAFNHELARLSYVDSHEPGESSQINALDIVDKFLLVNDVKLSQEVVPEKTIKEKTPLMSREKGTQTLAKRSSLRSPIRDVSIFDWSDIRDGEEAGKFFCKRKEEGLNLGKNIMGLTRSDSRLVSLDSEGENKVVEISELKTKNNLEFDELLNAEALEQLPEATGTSNDLIDMYDVGFDTQMAAEAMEALVCGPPASHDMDECYHFAETVVVCSPRSVTKKKARLKHEPLRKRPSSTDSDGMTKQTKRTKIAKTKPSNEVLITSCRNSRNSRIKQLESASAVKTKAKKDKLKGESAYLGTRYTKSFELRKTVGEAERSSIKGVDRSDSSLKSNENLSPSKRPLLEYSTFTPIACRTRLSRAAKPLKGLNSSNNSGEGRNILREFTQLSGKSSSLGVDAPLHSTVTGKSSMLGSKQISILKKNKQRQQRQQEPSELRGLHEEIAIRSYEIRDALSYHPRGKRTRRNMSVRLNRVGDLDGQSKVTAEEVNIESITRRKRSKRNVTGSCVNRKTKKETQPFIHPLPSSSFPGKKYEGSLAGSNVYESGPANGALNCSSAVMNEKMVPEVLCQAKSSAHCGKKGDVDFVSPPKDAEGGITPINCNTLDMASRSCKVDYNHKKSCKKSLSRSSHATELIRLDAIEAASNPALKDLRKRRDMANVRVLFSNHLDEDIIKQQQKISARLGVSIASSSSEATHFVTDQFARTRNMLEAIALGKPVVTHLWLESCGQASCFIDEKNYIMRDPKKEKEIGFSMPVSLARARECPLLQGKEIFITPNVKPSRELVLSLAKAVHGQIVESIGRSAKNGNKIPEDLLILSCEDDYTICAPLIEKGAAVYSSELLLSGIVIQKLEYDRHRLFTDHNHIKRIRPTHFYAHPEFISPPRIPTAMEGFKFRIETSIDGQPLPSTSTFGN</sequence>
<dbReference type="GO" id="GO:0006974">
    <property type="term" value="P:DNA damage response"/>
    <property type="evidence" value="ECO:0007669"/>
    <property type="project" value="UniProtKB-KW"/>
</dbReference>
<feature type="region of interest" description="Disordered" evidence="4">
    <location>
        <begin position="78"/>
        <end position="101"/>
    </location>
</feature>
<comment type="subcellular location">
    <subcellularLocation>
        <location evidence="1">Nucleus</location>
    </subcellularLocation>
</comment>
<dbReference type="InParanoid" id="A0A200QQ00"/>
<feature type="compositionally biased region" description="Polar residues" evidence="4">
    <location>
        <begin position="597"/>
        <end position="606"/>
    </location>
</feature>
<dbReference type="CDD" id="cd18432">
    <property type="entry name" value="BRCT_PAXIP1_rpt6_like"/>
    <property type="match status" value="1"/>
</dbReference>
<dbReference type="SMART" id="SM00292">
    <property type="entry name" value="BRCT"/>
    <property type="match status" value="1"/>
</dbReference>
<dbReference type="Proteomes" id="UP000195402">
    <property type="component" value="Unassembled WGS sequence"/>
</dbReference>
<dbReference type="InterPro" id="IPR001357">
    <property type="entry name" value="BRCT_dom"/>
</dbReference>
<evidence type="ECO:0000313" key="7">
    <source>
        <dbReference type="Proteomes" id="UP000195402"/>
    </source>
</evidence>
<comment type="caution">
    <text evidence="6">The sequence shown here is derived from an EMBL/GenBank/DDBJ whole genome shotgun (WGS) entry which is preliminary data.</text>
</comment>
<dbReference type="Gene3D" id="3.40.50.10190">
    <property type="entry name" value="BRCT domain"/>
    <property type="match status" value="2"/>
</dbReference>
<keyword evidence="2" id="KW-0227">DNA damage</keyword>
<dbReference type="GO" id="GO:0005634">
    <property type="term" value="C:nucleus"/>
    <property type="evidence" value="ECO:0007669"/>
    <property type="project" value="UniProtKB-SubCell"/>
</dbReference>
<evidence type="ECO:0000256" key="1">
    <source>
        <dbReference type="ARBA" id="ARBA00004123"/>
    </source>
</evidence>
<dbReference type="FunCoup" id="A0A200QQ00">
    <property type="interactions" value="1688"/>
</dbReference>